<dbReference type="Proteomes" id="UP001160390">
    <property type="component" value="Unassembled WGS sequence"/>
</dbReference>
<dbReference type="AlphaFoldDB" id="A0AA35Q5J0"/>
<organism evidence="1 2">
    <name type="scientific">Clonostachys chloroleuca</name>
    <dbReference type="NCBI Taxonomy" id="1926264"/>
    <lineage>
        <taxon>Eukaryota</taxon>
        <taxon>Fungi</taxon>
        <taxon>Dikarya</taxon>
        <taxon>Ascomycota</taxon>
        <taxon>Pezizomycotina</taxon>
        <taxon>Sordariomycetes</taxon>
        <taxon>Hypocreomycetidae</taxon>
        <taxon>Hypocreales</taxon>
        <taxon>Bionectriaceae</taxon>
        <taxon>Clonostachys</taxon>
    </lineage>
</organism>
<evidence type="ECO:0000313" key="2">
    <source>
        <dbReference type="Proteomes" id="UP001160390"/>
    </source>
</evidence>
<evidence type="ECO:0000313" key="1">
    <source>
        <dbReference type="EMBL" id="CAI6092477.1"/>
    </source>
</evidence>
<sequence>MRFMLAHLEKIRRAKLKNEAETLRRCLASCAEVDTYVESQISNIDNHAEGNGTIEFLVSMPR</sequence>
<proteinExistence type="predicted"/>
<gene>
    <name evidence="1" type="ORF">CCHLO57077_00017637</name>
</gene>
<accession>A0AA35Q5J0</accession>
<protein>
    <submittedName>
        <fullName evidence="1">Uncharacterized protein</fullName>
    </submittedName>
</protein>
<comment type="caution">
    <text evidence="1">The sequence shown here is derived from an EMBL/GenBank/DDBJ whole genome shotgun (WGS) entry which is preliminary data.</text>
</comment>
<keyword evidence="2" id="KW-1185">Reference proteome</keyword>
<dbReference type="EMBL" id="CABFNP030001210">
    <property type="protein sequence ID" value="CAI6092477.1"/>
    <property type="molecule type" value="Genomic_DNA"/>
</dbReference>
<reference evidence="1" key="1">
    <citation type="submission" date="2023-01" db="EMBL/GenBank/DDBJ databases">
        <authorList>
            <person name="Piombo E."/>
        </authorList>
    </citation>
    <scope>NUCLEOTIDE SEQUENCE</scope>
</reference>
<name>A0AA35Q5J0_9HYPO</name>